<comment type="caution">
    <text evidence="1">The sequence shown here is derived from an EMBL/GenBank/DDBJ whole genome shotgun (WGS) entry which is preliminary data.</text>
</comment>
<proteinExistence type="predicted"/>
<gene>
    <name evidence="1" type="ORF">DVH24_032352</name>
</gene>
<name>A0A498J5J9_MALDO</name>
<reference evidence="1 2" key="1">
    <citation type="submission" date="2018-10" db="EMBL/GenBank/DDBJ databases">
        <title>A high-quality apple genome assembly.</title>
        <authorList>
            <person name="Hu J."/>
        </authorList>
    </citation>
    <scope>NUCLEOTIDE SEQUENCE [LARGE SCALE GENOMIC DNA]</scope>
    <source>
        <strain evidence="2">cv. HFTH1</strain>
        <tissue evidence="1">Young leaf</tissue>
    </source>
</reference>
<dbReference type="EMBL" id="RDQH01000335">
    <property type="protein sequence ID" value="RXH89995.1"/>
    <property type="molecule type" value="Genomic_DNA"/>
</dbReference>
<organism evidence="1 2">
    <name type="scientific">Malus domestica</name>
    <name type="common">Apple</name>
    <name type="synonym">Pyrus malus</name>
    <dbReference type="NCBI Taxonomy" id="3750"/>
    <lineage>
        <taxon>Eukaryota</taxon>
        <taxon>Viridiplantae</taxon>
        <taxon>Streptophyta</taxon>
        <taxon>Embryophyta</taxon>
        <taxon>Tracheophyta</taxon>
        <taxon>Spermatophyta</taxon>
        <taxon>Magnoliopsida</taxon>
        <taxon>eudicotyledons</taxon>
        <taxon>Gunneridae</taxon>
        <taxon>Pentapetalae</taxon>
        <taxon>rosids</taxon>
        <taxon>fabids</taxon>
        <taxon>Rosales</taxon>
        <taxon>Rosaceae</taxon>
        <taxon>Amygdaloideae</taxon>
        <taxon>Maleae</taxon>
        <taxon>Malus</taxon>
    </lineage>
</organism>
<evidence type="ECO:0000313" key="2">
    <source>
        <dbReference type="Proteomes" id="UP000290289"/>
    </source>
</evidence>
<dbReference type="Proteomes" id="UP000290289">
    <property type="component" value="Chromosome 9"/>
</dbReference>
<dbReference type="AlphaFoldDB" id="A0A498J5J9"/>
<evidence type="ECO:0000313" key="1">
    <source>
        <dbReference type="EMBL" id="RXH89995.1"/>
    </source>
</evidence>
<protein>
    <submittedName>
        <fullName evidence="1">Uncharacterized protein</fullName>
    </submittedName>
</protein>
<sequence length="71" mass="7729">MCLICTCPPPYSTRPFGNSLALDSIRTLKLSKFGMGDPLGSSRLSSQKQIREGMVSPKQTISCYGGVETRM</sequence>
<accession>A0A498J5J9</accession>
<keyword evidence="2" id="KW-1185">Reference proteome</keyword>